<accession>A0AAD8HQF5</accession>
<protein>
    <submittedName>
        <fullName evidence="1">Uncharacterized protein</fullName>
    </submittedName>
</protein>
<proteinExistence type="predicted"/>
<name>A0AAD8HQF5_9APIA</name>
<dbReference type="EMBL" id="JAUIZM010000008">
    <property type="protein sequence ID" value="KAK1370543.1"/>
    <property type="molecule type" value="Genomic_DNA"/>
</dbReference>
<sequence>MKGGSKRSQTSMERFKDVIDDCNLRKKTDNKLEMTWCSKFSNGVVMERLDSGLCNSEWLRMFSGAKLKTLNWWCSDHRPLIQHILVKHCHVFYDRRKRSSRFHYEEAWGEDEDCKNLIGDTWGKLGACTSAAGLKFKLGNLGYEIDSWNREKRKILNKNLVDSKKRLTDLSEANKPELWKAIKDEEKRLNSLTAKEEIY</sequence>
<reference evidence="1" key="2">
    <citation type="submission" date="2023-05" db="EMBL/GenBank/DDBJ databases">
        <authorList>
            <person name="Schelkunov M.I."/>
        </authorList>
    </citation>
    <scope>NUCLEOTIDE SEQUENCE</scope>
    <source>
        <strain evidence="1">Hsosn_3</strain>
        <tissue evidence="1">Leaf</tissue>
    </source>
</reference>
<organism evidence="1 2">
    <name type="scientific">Heracleum sosnowskyi</name>
    <dbReference type="NCBI Taxonomy" id="360622"/>
    <lineage>
        <taxon>Eukaryota</taxon>
        <taxon>Viridiplantae</taxon>
        <taxon>Streptophyta</taxon>
        <taxon>Embryophyta</taxon>
        <taxon>Tracheophyta</taxon>
        <taxon>Spermatophyta</taxon>
        <taxon>Magnoliopsida</taxon>
        <taxon>eudicotyledons</taxon>
        <taxon>Gunneridae</taxon>
        <taxon>Pentapetalae</taxon>
        <taxon>asterids</taxon>
        <taxon>campanulids</taxon>
        <taxon>Apiales</taxon>
        <taxon>Apiaceae</taxon>
        <taxon>Apioideae</taxon>
        <taxon>apioid superclade</taxon>
        <taxon>Tordylieae</taxon>
        <taxon>Tordyliinae</taxon>
        <taxon>Heracleum</taxon>
    </lineage>
</organism>
<dbReference type="InterPro" id="IPR036691">
    <property type="entry name" value="Endo/exonu/phosph_ase_sf"/>
</dbReference>
<dbReference type="Proteomes" id="UP001237642">
    <property type="component" value="Unassembled WGS sequence"/>
</dbReference>
<evidence type="ECO:0000313" key="2">
    <source>
        <dbReference type="Proteomes" id="UP001237642"/>
    </source>
</evidence>
<dbReference type="SUPFAM" id="SSF56219">
    <property type="entry name" value="DNase I-like"/>
    <property type="match status" value="1"/>
</dbReference>
<dbReference type="PANTHER" id="PTHR33710">
    <property type="entry name" value="BNAC02G09200D PROTEIN"/>
    <property type="match status" value="1"/>
</dbReference>
<comment type="caution">
    <text evidence="1">The sequence shown here is derived from an EMBL/GenBank/DDBJ whole genome shotgun (WGS) entry which is preliminary data.</text>
</comment>
<dbReference type="Gene3D" id="3.60.10.10">
    <property type="entry name" value="Endonuclease/exonuclease/phosphatase"/>
    <property type="match status" value="1"/>
</dbReference>
<evidence type="ECO:0000313" key="1">
    <source>
        <dbReference type="EMBL" id="KAK1370543.1"/>
    </source>
</evidence>
<reference evidence="1" key="1">
    <citation type="submission" date="2023-02" db="EMBL/GenBank/DDBJ databases">
        <title>Genome of toxic invasive species Heracleum sosnowskyi carries increased number of genes despite the absence of recent whole-genome duplications.</title>
        <authorList>
            <person name="Schelkunov M."/>
            <person name="Shtratnikova V."/>
            <person name="Makarenko M."/>
            <person name="Klepikova A."/>
            <person name="Omelchenko D."/>
            <person name="Novikova G."/>
            <person name="Obukhova E."/>
            <person name="Bogdanov V."/>
            <person name="Penin A."/>
            <person name="Logacheva M."/>
        </authorList>
    </citation>
    <scope>NUCLEOTIDE SEQUENCE</scope>
    <source>
        <strain evidence="1">Hsosn_3</strain>
        <tissue evidence="1">Leaf</tissue>
    </source>
</reference>
<keyword evidence="2" id="KW-1185">Reference proteome</keyword>
<dbReference type="PANTHER" id="PTHR33710:SF62">
    <property type="entry name" value="DUF4283 DOMAIN PROTEIN"/>
    <property type="match status" value="1"/>
</dbReference>
<gene>
    <name evidence="1" type="ORF">POM88_036635</name>
</gene>
<dbReference type="AlphaFoldDB" id="A0AAD8HQF5"/>